<dbReference type="InterPro" id="IPR027417">
    <property type="entry name" value="P-loop_NTPase"/>
</dbReference>
<dbReference type="GO" id="GO:0008146">
    <property type="term" value="F:sulfotransferase activity"/>
    <property type="evidence" value="ECO:0007669"/>
    <property type="project" value="InterPro"/>
</dbReference>
<organism evidence="2">
    <name type="scientific">Strombidium inclinatum</name>
    <dbReference type="NCBI Taxonomy" id="197538"/>
    <lineage>
        <taxon>Eukaryota</taxon>
        <taxon>Sar</taxon>
        <taxon>Alveolata</taxon>
        <taxon>Ciliophora</taxon>
        <taxon>Intramacronucleata</taxon>
        <taxon>Spirotrichea</taxon>
        <taxon>Oligotrichia</taxon>
        <taxon>Strombidiidae</taxon>
        <taxon>Strombidium</taxon>
    </lineage>
</organism>
<dbReference type="InterPro" id="IPR000863">
    <property type="entry name" value="Sulfotransferase_dom"/>
</dbReference>
<dbReference type="AlphaFoldDB" id="A0A7S3N355"/>
<evidence type="ECO:0000313" key="2">
    <source>
        <dbReference type="EMBL" id="CAE0334781.1"/>
    </source>
</evidence>
<dbReference type="Pfam" id="PF00685">
    <property type="entry name" value="Sulfotransfer_1"/>
    <property type="match status" value="1"/>
</dbReference>
<accession>A0A7S3N355</accession>
<sequence>MSTRWKTHPRFAGLKLREDTSFASDTREEVDYQELKDLLLSRDFDAYEEYKARLLDDEVIRFLNNKPINGERVSYLTYTRSGNTFLRKYIELVTGVVTGSEFTTRVPFPFQLQGLIGEHVVDDTVFVIKCHFPLRFGPLDYPVNKILVCTRSPFNVIRSNLEFFQGGSNQAQVENDIPKEDPETWNDIVLHHVKEIVLYFNHLMQKLDAGFPMYFTRFEELISSPNEEVLGVFKFLYNTTDTDGTVLEKRINDLIEEGAAKKTQTYKMKGKGKHYACDEDMFNAAQKKALFSKLFDFLWFFGYWKSDDPAHAEFQHLAKFDIPDYLKNQKSKFQYCQYKMQNEKTLEWISGSTQEERQKKEWVVKGGKTFYAFHRCKMELKIRDPYFPTEDNA</sequence>
<proteinExistence type="predicted"/>
<reference evidence="2" key="1">
    <citation type="submission" date="2021-01" db="EMBL/GenBank/DDBJ databases">
        <authorList>
            <person name="Corre E."/>
            <person name="Pelletier E."/>
            <person name="Niang G."/>
            <person name="Scheremetjew M."/>
            <person name="Finn R."/>
            <person name="Kale V."/>
            <person name="Holt S."/>
            <person name="Cochrane G."/>
            <person name="Meng A."/>
            <person name="Brown T."/>
            <person name="Cohen L."/>
        </authorList>
    </citation>
    <scope>NUCLEOTIDE SEQUENCE</scope>
    <source>
        <strain evidence="2">S3</strain>
    </source>
</reference>
<evidence type="ECO:0000259" key="1">
    <source>
        <dbReference type="Pfam" id="PF00685"/>
    </source>
</evidence>
<dbReference type="EMBL" id="HBIH01038171">
    <property type="protein sequence ID" value="CAE0334781.1"/>
    <property type="molecule type" value="Transcribed_RNA"/>
</dbReference>
<gene>
    <name evidence="2" type="ORF">SINC0208_LOCUS15420</name>
</gene>
<dbReference type="Gene3D" id="3.40.50.300">
    <property type="entry name" value="P-loop containing nucleotide triphosphate hydrolases"/>
    <property type="match status" value="1"/>
</dbReference>
<name>A0A7S3N355_9SPIT</name>
<protein>
    <recommendedName>
        <fullName evidence="1">Sulfotransferase domain-containing protein</fullName>
    </recommendedName>
</protein>
<feature type="domain" description="Sulfotransferase" evidence="1">
    <location>
        <begin position="125"/>
        <end position="271"/>
    </location>
</feature>
<dbReference type="SUPFAM" id="SSF52540">
    <property type="entry name" value="P-loop containing nucleoside triphosphate hydrolases"/>
    <property type="match status" value="1"/>
</dbReference>